<sequence length="154" mass="16800">MDPDDYVNITYSLGFAIEVQSTDFYLTPKNLAVHDHLADFIGTSEFTLEGTFNGMDITKIVFSDGIQQATLLVRNSTDEEPPVLPRAVMTEPPILEVTDYKIAGPTSISLPFITKNPTATAFESGKTVANVFGLPTYDDCKFNYVCVTKTGGTS</sequence>
<gene>
    <name evidence="1" type="ORF">MCOS_LOCUS7316</name>
</gene>
<keyword evidence="2" id="KW-1185">Reference proteome</keyword>
<protein>
    <submittedName>
        <fullName evidence="1">Uncharacterized protein</fullName>
    </submittedName>
</protein>
<dbReference type="OrthoDB" id="6265551at2759"/>
<dbReference type="AlphaFoldDB" id="A0A158QV63"/>
<organism evidence="1 2">
    <name type="scientific">Mesocestoides corti</name>
    <name type="common">Flatworm</name>
    <dbReference type="NCBI Taxonomy" id="53468"/>
    <lineage>
        <taxon>Eukaryota</taxon>
        <taxon>Metazoa</taxon>
        <taxon>Spiralia</taxon>
        <taxon>Lophotrochozoa</taxon>
        <taxon>Platyhelminthes</taxon>
        <taxon>Cestoda</taxon>
        <taxon>Eucestoda</taxon>
        <taxon>Cyclophyllidea</taxon>
        <taxon>Mesocestoididae</taxon>
        <taxon>Mesocestoides</taxon>
    </lineage>
</organism>
<name>A0A158QV63_MESCO</name>
<reference evidence="1 2" key="1">
    <citation type="submission" date="2018-10" db="EMBL/GenBank/DDBJ databases">
        <authorList>
            <consortium name="Pathogen Informatics"/>
        </authorList>
    </citation>
    <scope>NUCLEOTIDE SEQUENCE [LARGE SCALE GENOMIC DNA]</scope>
</reference>
<accession>A0A158QV63</accession>
<dbReference type="Proteomes" id="UP000267029">
    <property type="component" value="Unassembled WGS sequence"/>
</dbReference>
<evidence type="ECO:0000313" key="2">
    <source>
        <dbReference type="Proteomes" id="UP000267029"/>
    </source>
</evidence>
<dbReference type="EMBL" id="UXSR01005352">
    <property type="protein sequence ID" value="VDD81313.1"/>
    <property type="molecule type" value="Genomic_DNA"/>
</dbReference>
<proteinExistence type="predicted"/>
<evidence type="ECO:0000313" key="1">
    <source>
        <dbReference type="EMBL" id="VDD81313.1"/>
    </source>
</evidence>